<evidence type="ECO:0000313" key="3">
    <source>
        <dbReference type="EMBL" id="CAG7817604.1"/>
    </source>
</evidence>
<dbReference type="SMART" id="SM00355">
    <property type="entry name" value="ZnF_C2H2"/>
    <property type="match status" value="2"/>
</dbReference>
<feature type="domain" description="C2H2-type" evidence="2">
    <location>
        <begin position="52"/>
        <end position="74"/>
    </location>
</feature>
<dbReference type="AlphaFoldDB" id="A0A8J2PL23"/>
<dbReference type="EMBL" id="CAJVCH010398456">
    <property type="protein sequence ID" value="CAG7817604.1"/>
    <property type="molecule type" value="Genomic_DNA"/>
</dbReference>
<keyword evidence="4" id="KW-1185">Reference proteome</keyword>
<dbReference type="Proteomes" id="UP000708208">
    <property type="component" value="Unassembled WGS sequence"/>
</dbReference>
<evidence type="ECO:0000256" key="1">
    <source>
        <dbReference type="SAM" id="MobiDB-lite"/>
    </source>
</evidence>
<protein>
    <recommendedName>
        <fullName evidence="2">C2H2-type domain-containing protein</fullName>
    </recommendedName>
</protein>
<organism evidence="3 4">
    <name type="scientific">Allacma fusca</name>
    <dbReference type="NCBI Taxonomy" id="39272"/>
    <lineage>
        <taxon>Eukaryota</taxon>
        <taxon>Metazoa</taxon>
        <taxon>Ecdysozoa</taxon>
        <taxon>Arthropoda</taxon>
        <taxon>Hexapoda</taxon>
        <taxon>Collembola</taxon>
        <taxon>Symphypleona</taxon>
        <taxon>Sminthuridae</taxon>
        <taxon>Allacma</taxon>
    </lineage>
</organism>
<gene>
    <name evidence="3" type="ORF">AFUS01_LOCUS28159</name>
</gene>
<sequence length="135" mass="15813">MRWSIKADRNPSNNNSETSDDDFQLSSHIKRNPTNISSSTSTKQEDVSEKRFCCNKCPYQSKKSYNLQKHQITHENGCFRRSLADVSKEHFQCPEGLCSFGANQMETLRLHLEKDHARSFEKDELHFDNYEAFKF</sequence>
<evidence type="ECO:0000313" key="4">
    <source>
        <dbReference type="Proteomes" id="UP000708208"/>
    </source>
</evidence>
<name>A0A8J2PL23_9HEXA</name>
<accession>A0A8J2PL23</accession>
<proteinExistence type="predicted"/>
<feature type="region of interest" description="Disordered" evidence="1">
    <location>
        <begin position="1"/>
        <end position="48"/>
    </location>
</feature>
<feature type="domain" description="C2H2-type" evidence="2">
    <location>
        <begin position="91"/>
        <end position="116"/>
    </location>
</feature>
<evidence type="ECO:0000259" key="2">
    <source>
        <dbReference type="SMART" id="SM00355"/>
    </source>
</evidence>
<reference evidence="3" key="1">
    <citation type="submission" date="2021-06" db="EMBL/GenBank/DDBJ databases">
        <authorList>
            <person name="Hodson N. C."/>
            <person name="Mongue J. A."/>
            <person name="Jaron S. K."/>
        </authorList>
    </citation>
    <scope>NUCLEOTIDE SEQUENCE</scope>
</reference>
<dbReference type="InterPro" id="IPR013087">
    <property type="entry name" value="Znf_C2H2_type"/>
</dbReference>
<comment type="caution">
    <text evidence="3">The sequence shown here is derived from an EMBL/GenBank/DDBJ whole genome shotgun (WGS) entry which is preliminary data.</text>
</comment>
<feature type="compositionally biased region" description="Polar residues" evidence="1">
    <location>
        <begin position="24"/>
        <end position="42"/>
    </location>
</feature>